<gene>
    <name evidence="2" type="ORF">GTO91_04975</name>
</gene>
<dbReference type="InterPro" id="IPR005531">
    <property type="entry name" value="Asp23"/>
</dbReference>
<dbReference type="Pfam" id="PF03780">
    <property type="entry name" value="Asp23"/>
    <property type="match status" value="1"/>
</dbReference>
<protein>
    <submittedName>
        <fullName evidence="2">Asp23/Gls24 family envelope stress response protein</fullName>
    </submittedName>
</protein>
<dbReference type="EMBL" id="WXEY01000003">
    <property type="protein sequence ID" value="MZP29064.1"/>
    <property type="molecule type" value="Genomic_DNA"/>
</dbReference>
<evidence type="ECO:0000313" key="3">
    <source>
        <dbReference type="Proteomes" id="UP000463470"/>
    </source>
</evidence>
<dbReference type="AlphaFoldDB" id="A0A845L2K3"/>
<comment type="caution">
    <text evidence="2">The sequence shown here is derived from an EMBL/GenBank/DDBJ whole genome shotgun (WGS) entry which is preliminary data.</text>
</comment>
<dbReference type="PANTHER" id="PTHR34297">
    <property type="entry name" value="HYPOTHETICAL CYTOSOLIC PROTEIN-RELATED"/>
    <property type="match status" value="1"/>
</dbReference>
<accession>A0A845L2K3</accession>
<keyword evidence="3" id="KW-1185">Reference proteome</keyword>
<dbReference type="Proteomes" id="UP000463470">
    <property type="component" value="Unassembled WGS sequence"/>
</dbReference>
<reference evidence="2 3" key="1">
    <citation type="submission" date="2020-01" db="EMBL/GenBank/DDBJ databases">
        <title>Whole-genome sequence of Heliobacterium undosum DSM 13378.</title>
        <authorList>
            <person name="Kyndt J.A."/>
            <person name="Meyer T.E."/>
        </authorList>
    </citation>
    <scope>NUCLEOTIDE SEQUENCE [LARGE SCALE GENOMIC DNA]</scope>
    <source>
        <strain evidence="2 3">DSM 13378</strain>
    </source>
</reference>
<evidence type="ECO:0000313" key="2">
    <source>
        <dbReference type="EMBL" id="MZP29064.1"/>
    </source>
</evidence>
<sequence>MMTVKNPSDMGSVSIADDVIANIAGQAAAECYGLVGMAPKHLFAGIGVNKRAENAARGIQVNAYGDYSVSLDLHVIMAYGVRIPEVARTVMERVKSAIENQLGLSVREVNVHVHGLKIPD</sequence>
<dbReference type="PANTHER" id="PTHR34297:SF2">
    <property type="entry name" value="ASP23_GLS24 FAMILY ENVELOPE STRESS RESPONSE PROTEIN"/>
    <property type="match status" value="1"/>
</dbReference>
<name>A0A845L2K3_9FIRM</name>
<dbReference type="OrthoDB" id="9791482at2"/>
<proteinExistence type="inferred from homology"/>
<organism evidence="2 3">
    <name type="scientific">Heliomicrobium undosum</name>
    <dbReference type="NCBI Taxonomy" id="121734"/>
    <lineage>
        <taxon>Bacteria</taxon>
        <taxon>Bacillati</taxon>
        <taxon>Bacillota</taxon>
        <taxon>Clostridia</taxon>
        <taxon>Eubacteriales</taxon>
        <taxon>Heliobacteriaceae</taxon>
        <taxon>Heliomicrobium</taxon>
    </lineage>
</organism>
<comment type="similarity">
    <text evidence="1">Belongs to the asp23 family.</text>
</comment>
<evidence type="ECO:0000256" key="1">
    <source>
        <dbReference type="ARBA" id="ARBA00005721"/>
    </source>
</evidence>